<feature type="compositionally biased region" description="Basic and acidic residues" evidence="1">
    <location>
        <begin position="293"/>
        <end position="309"/>
    </location>
</feature>
<name>A0A8D3DTS9_SCOMX</name>
<dbReference type="GO" id="GO:1901981">
    <property type="term" value="F:phosphatidylinositol phosphate binding"/>
    <property type="evidence" value="ECO:0007669"/>
    <property type="project" value="TreeGrafter"/>
</dbReference>
<evidence type="ECO:0000313" key="2">
    <source>
        <dbReference type="Ensembl" id="ENSSMAP00000062938.1"/>
    </source>
</evidence>
<evidence type="ECO:0000256" key="1">
    <source>
        <dbReference type="SAM" id="MobiDB-lite"/>
    </source>
</evidence>
<dbReference type="AlphaFoldDB" id="A0A8D3DTS9"/>
<reference evidence="2" key="2">
    <citation type="submission" date="2025-08" db="UniProtKB">
        <authorList>
            <consortium name="Ensembl"/>
        </authorList>
    </citation>
    <scope>IDENTIFICATION</scope>
</reference>
<dbReference type="Proteomes" id="UP000694558">
    <property type="component" value="Chromosome 15"/>
</dbReference>
<dbReference type="GO" id="GO:1905394">
    <property type="term" value="F:retromer complex binding"/>
    <property type="evidence" value="ECO:0007669"/>
    <property type="project" value="TreeGrafter"/>
</dbReference>
<organism evidence="2 3">
    <name type="scientific">Scophthalmus maximus</name>
    <name type="common">Turbot</name>
    <name type="synonym">Psetta maxima</name>
    <dbReference type="NCBI Taxonomy" id="52904"/>
    <lineage>
        <taxon>Eukaryota</taxon>
        <taxon>Metazoa</taxon>
        <taxon>Chordata</taxon>
        <taxon>Craniata</taxon>
        <taxon>Vertebrata</taxon>
        <taxon>Euteleostomi</taxon>
        <taxon>Actinopterygii</taxon>
        <taxon>Neopterygii</taxon>
        <taxon>Teleostei</taxon>
        <taxon>Neoteleostei</taxon>
        <taxon>Acanthomorphata</taxon>
        <taxon>Carangaria</taxon>
        <taxon>Pleuronectiformes</taxon>
        <taxon>Pleuronectoidei</taxon>
        <taxon>Scophthalmidae</taxon>
        <taxon>Scophthalmus</taxon>
    </lineage>
</organism>
<dbReference type="PANTHER" id="PTHR21669:SF38">
    <property type="entry name" value="WASH COMPLEX SUBUNIT 2A-RELATED"/>
    <property type="match status" value="1"/>
</dbReference>
<feature type="compositionally biased region" description="Acidic residues" evidence="1">
    <location>
        <begin position="251"/>
        <end position="277"/>
    </location>
</feature>
<gene>
    <name evidence="2" type="primary">washc2c</name>
</gene>
<feature type="compositionally biased region" description="Gly residues" evidence="1">
    <location>
        <begin position="354"/>
        <end position="364"/>
    </location>
</feature>
<feature type="region of interest" description="Disordered" evidence="1">
    <location>
        <begin position="220"/>
        <end position="379"/>
    </location>
</feature>
<accession>A0A8D3DTS9</accession>
<dbReference type="PANTHER" id="PTHR21669">
    <property type="entry name" value="CAPZ-INTERACTING PROTEIN AND RELATED PROTEINS"/>
    <property type="match status" value="1"/>
</dbReference>
<dbReference type="GO" id="GO:0036010">
    <property type="term" value="P:protein localization to endosome"/>
    <property type="evidence" value="ECO:0007669"/>
    <property type="project" value="TreeGrafter"/>
</dbReference>
<evidence type="ECO:0000313" key="3">
    <source>
        <dbReference type="Proteomes" id="UP000694558"/>
    </source>
</evidence>
<dbReference type="GO" id="GO:0042147">
    <property type="term" value="P:retrograde transport, endosome to Golgi"/>
    <property type="evidence" value="ECO:0007669"/>
    <property type="project" value="TreeGrafter"/>
</dbReference>
<sequence>MSGLPDRMANGPSRSEHLQTDAQIWERPWTLEEMRQTSANWSLAADSGLFLFLQDFSQRMLSKTHEIEKQLDSLIRDTKATDSCLHSVFNDFLMLSNTQFIENRVYDEEVEETIPKADAVEKQPEQEKTRERKEAELIPKMQEAVNYGLRVLESAFEHLDIKAGNSDSEDEEAVDRVEAILEPKDLYVDRPLPYLIGSQAFMEQDDVGLGDLSSDGSVLIAASSGHSDDDFNQEEDEGHNNIKKKSSMLSYEDDDEEEEEDEDSDIFGESDKDDDDHDVNTKTTGPSSFADELAARIKGEPVNKPDGDRASLSSKKKSKGRKEPKPPKPQADDDSDDMFKPPKMEDDDFSPFGGKSGLFSGGRGLFDDDDEGDLFAEAPKPLLSEETKVMNESTKIAAETAGKTALQIRSVQTNWNSLDSRIVTELLFSVQGSGKPAKKIAAGAGSIFPGSSSSHLYDSK</sequence>
<dbReference type="GeneTree" id="ENSGT00940000153997"/>
<dbReference type="GO" id="GO:0005829">
    <property type="term" value="C:cytosol"/>
    <property type="evidence" value="ECO:0007669"/>
    <property type="project" value="GOC"/>
</dbReference>
<reference evidence="2" key="1">
    <citation type="submission" date="2023-05" db="EMBL/GenBank/DDBJ databases">
        <title>High-quality long-read genome of Scophthalmus maximus.</title>
        <authorList>
            <person name="Lien S."/>
            <person name="Martinez P."/>
        </authorList>
    </citation>
    <scope>NUCLEOTIDE SEQUENCE [LARGE SCALE GENOMIC DNA]</scope>
</reference>
<proteinExistence type="predicted"/>
<dbReference type="Ensembl" id="ENSSMAT00000059162.1">
    <property type="protein sequence ID" value="ENSSMAP00000062938.1"/>
    <property type="gene ID" value="ENSSMAG00000002473.2"/>
</dbReference>
<dbReference type="GO" id="GO:0071203">
    <property type="term" value="C:WASH complex"/>
    <property type="evidence" value="ECO:0007669"/>
    <property type="project" value="TreeGrafter"/>
</dbReference>
<protein>
    <submittedName>
        <fullName evidence="2">Uncharacterized protein</fullName>
    </submittedName>
</protein>
<dbReference type="GO" id="GO:0005769">
    <property type="term" value="C:early endosome"/>
    <property type="evidence" value="ECO:0007669"/>
    <property type="project" value="TreeGrafter"/>
</dbReference>